<dbReference type="InterPro" id="IPR050580">
    <property type="entry name" value="2H_phosphoesterase_YjcG-like"/>
</dbReference>
<gene>
    <name evidence="1" type="ORF">BH720_02300</name>
</gene>
<reference evidence="1" key="1">
    <citation type="submission" date="2016-09" db="EMBL/GenBank/DDBJ databases">
        <title>Draft genome of thermotolerant cyanobacterium Desertifilum sp. strain IPPAS B-1220.</title>
        <authorList>
            <person name="Sinetova M.A."/>
            <person name="Bolakhan K."/>
            <person name="Zayadan B.K."/>
            <person name="Mironov K.S."/>
            <person name="Ustinova V."/>
            <person name="Kupriyanova E.V."/>
            <person name="Sidorov R.A."/>
            <person name="Skrypnik A.N."/>
            <person name="Gogoleva N.E."/>
            <person name="Gogolev Y.V."/>
            <person name="Los D.A."/>
        </authorList>
    </citation>
    <scope>NUCLEOTIDE SEQUENCE [LARGE SCALE GENOMIC DNA]</scope>
    <source>
        <strain evidence="1">IPPAS B-1220</strain>
    </source>
</reference>
<dbReference type="OrthoDB" id="1524661at2"/>
<accession>A0A1E5QQ85</accession>
<dbReference type="STRING" id="1781255.BH720_02300"/>
<dbReference type="RefSeq" id="WP_069965538.1">
    <property type="nucleotide sequence ID" value="NZ_CM124774.1"/>
</dbReference>
<dbReference type="GO" id="GO:0016874">
    <property type="term" value="F:ligase activity"/>
    <property type="evidence" value="ECO:0007669"/>
    <property type="project" value="UniProtKB-KW"/>
</dbReference>
<dbReference type="EMBL" id="MJGC01000025">
    <property type="protein sequence ID" value="OEJ76829.1"/>
    <property type="molecule type" value="Genomic_DNA"/>
</dbReference>
<keyword evidence="1" id="KW-0436">Ligase</keyword>
<name>A0A1E5QQ85_9CYAN</name>
<dbReference type="PANTHER" id="PTHR40037">
    <property type="entry name" value="PHOSPHOESTERASE YJCG-RELATED"/>
    <property type="match status" value="1"/>
</dbReference>
<dbReference type="SUPFAM" id="SSF55144">
    <property type="entry name" value="LigT-like"/>
    <property type="match status" value="1"/>
</dbReference>
<protein>
    <submittedName>
        <fullName evidence="1">2'-5' RNA ligase</fullName>
    </submittedName>
</protein>
<dbReference type="Gene3D" id="3.90.1140.10">
    <property type="entry name" value="Cyclic phosphodiesterase"/>
    <property type="match status" value="1"/>
</dbReference>
<organism evidence="1">
    <name type="scientific">Desertifilum tharense IPPAS B-1220</name>
    <dbReference type="NCBI Taxonomy" id="1781255"/>
    <lineage>
        <taxon>Bacteria</taxon>
        <taxon>Bacillati</taxon>
        <taxon>Cyanobacteriota</taxon>
        <taxon>Cyanophyceae</taxon>
        <taxon>Desertifilales</taxon>
        <taxon>Desertifilaceae</taxon>
        <taxon>Desertifilum</taxon>
    </lineage>
</organism>
<sequence length="190" mass="21923">MDSLKRFFIALLPPEPLQEEIRAIQEDFRDRYHSQGALKSPPHITLQPPFRWDWGDREVLENALVTFAANVIPVPIILDGFGAFPPRVIYVNVQKTPQLLLIQQNLMVYLKATLGIVDEKSESRPFAPHMTVAFRDLSKPNFKAAWPEFQSRALHHEFMVPHLTLLLHDGQRWNVQTQFNFALVEGDRSS</sequence>
<comment type="caution">
    <text evidence="1">The sequence shown here is derived from an EMBL/GenBank/DDBJ whole genome shotgun (WGS) entry which is preliminary data.</text>
</comment>
<dbReference type="AlphaFoldDB" id="A0A1E5QQ85"/>
<dbReference type="PANTHER" id="PTHR40037:SF1">
    <property type="entry name" value="PHOSPHOESTERASE SAOUHSC_00951-RELATED"/>
    <property type="match status" value="1"/>
</dbReference>
<evidence type="ECO:0000313" key="1">
    <source>
        <dbReference type="EMBL" id="OEJ76829.1"/>
    </source>
</evidence>
<dbReference type="InterPro" id="IPR009097">
    <property type="entry name" value="Cyclic_Pdiesterase"/>
</dbReference>
<dbReference type="Pfam" id="PF13563">
    <property type="entry name" value="2_5_RNA_ligase2"/>
    <property type="match status" value="1"/>
</dbReference>
<proteinExistence type="predicted"/>